<dbReference type="Proteomes" id="UP000244162">
    <property type="component" value="Unassembled WGS sequence"/>
</dbReference>
<keyword evidence="2" id="KW-1185">Reference proteome</keyword>
<dbReference type="PRINTS" id="PR00507">
    <property type="entry name" value="N12N6MTFRASE"/>
</dbReference>
<name>A0A2T5G1C4_9SPHN</name>
<proteinExistence type="predicted"/>
<dbReference type="Gene3D" id="3.40.50.150">
    <property type="entry name" value="Vaccinia Virus protein VP39"/>
    <property type="match status" value="1"/>
</dbReference>
<sequence>MAEAAVKIADDVAEVLRSAVADGNVVRLPARQLDRKLYQATDKVLQALGGKWNTKAKGHVFANDPAEKLASALSSGRAVDELLTRKKSLQFFETPADLAGRLCDAIKIGPCDICLEPSAGHGRIVAAMRERFPFSVEAVEIDPDNCAVLREQGKVSVGRLHCADFLDWAVSEEAYRPNKIAMNPPFTRNQDIRHVRHAFNVLAPGGQLAAIVSEHGFIGQERETVEFREWLTDVRADVEIIPAGAFKESGTAIQTRMILIRKAR</sequence>
<gene>
    <name evidence="1" type="ORF">CLG96_01970</name>
</gene>
<dbReference type="SUPFAM" id="SSF53335">
    <property type="entry name" value="S-adenosyl-L-methionine-dependent methyltransferases"/>
    <property type="match status" value="1"/>
</dbReference>
<evidence type="ECO:0000313" key="2">
    <source>
        <dbReference type="Proteomes" id="UP000244162"/>
    </source>
</evidence>
<reference evidence="1 2" key="1">
    <citation type="submission" date="2017-09" db="EMBL/GenBank/DDBJ databases">
        <title>Sphingomonas panjinensis sp.nov., isolated from oil-contaminated soil.</title>
        <authorList>
            <person name="Wang L."/>
            <person name="Chen L."/>
        </authorList>
    </citation>
    <scope>NUCLEOTIDE SEQUENCE [LARGE SCALE GENOMIC DNA]</scope>
    <source>
        <strain evidence="1 2">FW-11</strain>
    </source>
</reference>
<dbReference type="CDD" id="cd02440">
    <property type="entry name" value="AdoMet_MTases"/>
    <property type="match status" value="1"/>
</dbReference>
<dbReference type="RefSeq" id="WP_107966169.1">
    <property type="nucleotide sequence ID" value="NZ_NWBU01000004.1"/>
</dbReference>
<protein>
    <recommendedName>
        <fullName evidence="3">SAM-dependent methyltransferase</fullName>
    </recommendedName>
</protein>
<dbReference type="OrthoDB" id="270332at2"/>
<dbReference type="AlphaFoldDB" id="A0A2T5G1C4"/>
<comment type="caution">
    <text evidence="1">The sequence shown here is derived from an EMBL/GenBank/DDBJ whole genome shotgun (WGS) entry which is preliminary data.</text>
</comment>
<dbReference type="EMBL" id="NWBU01000004">
    <property type="protein sequence ID" value="PTQ12932.1"/>
    <property type="molecule type" value="Genomic_DNA"/>
</dbReference>
<organism evidence="1 2">
    <name type="scientific">Sphingomonas oleivorans</name>
    <dbReference type="NCBI Taxonomy" id="1735121"/>
    <lineage>
        <taxon>Bacteria</taxon>
        <taxon>Pseudomonadati</taxon>
        <taxon>Pseudomonadota</taxon>
        <taxon>Alphaproteobacteria</taxon>
        <taxon>Sphingomonadales</taxon>
        <taxon>Sphingomonadaceae</taxon>
        <taxon>Sphingomonas</taxon>
    </lineage>
</organism>
<evidence type="ECO:0000313" key="1">
    <source>
        <dbReference type="EMBL" id="PTQ12932.1"/>
    </source>
</evidence>
<dbReference type="InterPro" id="IPR029063">
    <property type="entry name" value="SAM-dependent_MTases_sf"/>
</dbReference>
<evidence type="ECO:0008006" key="3">
    <source>
        <dbReference type="Google" id="ProtNLM"/>
    </source>
</evidence>
<accession>A0A2T5G1C4</accession>